<evidence type="ECO:0000256" key="1">
    <source>
        <dbReference type="SAM" id="MobiDB-lite"/>
    </source>
</evidence>
<evidence type="ECO:0000313" key="3">
    <source>
        <dbReference type="Proteomes" id="UP000272942"/>
    </source>
</evidence>
<dbReference type="AlphaFoldDB" id="A0A183A0E5"/>
<dbReference type="EMBL" id="UZAN01001385">
    <property type="protein sequence ID" value="VDP22524.1"/>
    <property type="molecule type" value="Genomic_DNA"/>
</dbReference>
<keyword evidence="3" id="KW-1185">Reference proteome</keyword>
<protein>
    <submittedName>
        <fullName evidence="4">Cullin domain-containing protein</fullName>
    </submittedName>
</protein>
<feature type="region of interest" description="Disordered" evidence="1">
    <location>
        <begin position="148"/>
        <end position="168"/>
    </location>
</feature>
<accession>A0A183A0E5</accession>
<organism evidence="4">
    <name type="scientific">Echinostoma caproni</name>
    <dbReference type="NCBI Taxonomy" id="27848"/>
    <lineage>
        <taxon>Eukaryota</taxon>
        <taxon>Metazoa</taxon>
        <taxon>Spiralia</taxon>
        <taxon>Lophotrochozoa</taxon>
        <taxon>Platyhelminthes</taxon>
        <taxon>Trematoda</taxon>
        <taxon>Digenea</taxon>
        <taxon>Plagiorchiida</taxon>
        <taxon>Echinostomata</taxon>
        <taxon>Echinostomatoidea</taxon>
        <taxon>Echinostomatidae</taxon>
        <taxon>Echinostoma</taxon>
    </lineage>
</organism>
<dbReference type="WBParaSite" id="ECPE_0000043001-mRNA-1">
    <property type="protein sequence ID" value="ECPE_0000043001-mRNA-1"/>
    <property type="gene ID" value="ECPE_0000043001"/>
</dbReference>
<proteinExistence type="predicted"/>
<name>A0A183A0E5_9TREM</name>
<reference evidence="4" key="1">
    <citation type="submission" date="2016-06" db="UniProtKB">
        <authorList>
            <consortium name="WormBaseParasite"/>
        </authorList>
    </citation>
    <scope>IDENTIFICATION</scope>
</reference>
<dbReference type="OrthoDB" id="261426at2759"/>
<evidence type="ECO:0000313" key="4">
    <source>
        <dbReference type="WBParaSite" id="ECPE_0000043001-mRNA-1"/>
    </source>
</evidence>
<sequence length="186" mass="21447">MVCGTFDEALENFFNQTYGLQKIRLEWAYGFYEGLARHSDYIALNELKKIIDNEMEESCHWHLQQWLEKVKELLIFLSESEDNQRTNRAFKAITKDTLENVFISVAGERFENKVNLLVECALEVSARALAESKKEAGLNDGEVRLSAERTMEQSEPLENEGKVKHSEVNNVEDLFRTAGQLYAHPN</sequence>
<gene>
    <name evidence="2" type="ORF">ECPE_LOCUS430</name>
</gene>
<reference evidence="2 3" key="2">
    <citation type="submission" date="2018-11" db="EMBL/GenBank/DDBJ databases">
        <authorList>
            <consortium name="Pathogen Informatics"/>
        </authorList>
    </citation>
    <scope>NUCLEOTIDE SEQUENCE [LARGE SCALE GENOMIC DNA]</scope>
    <source>
        <strain evidence="2 3">Egypt</strain>
    </source>
</reference>
<dbReference type="Proteomes" id="UP000272942">
    <property type="component" value="Unassembled WGS sequence"/>
</dbReference>
<evidence type="ECO:0000313" key="2">
    <source>
        <dbReference type="EMBL" id="VDP22524.1"/>
    </source>
</evidence>